<dbReference type="Pfam" id="PF01663">
    <property type="entry name" value="Phosphodiest"/>
    <property type="match status" value="1"/>
</dbReference>
<dbReference type="PROSITE" id="PS51257">
    <property type="entry name" value="PROKAR_LIPOPROTEIN"/>
    <property type="match status" value="1"/>
</dbReference>
<organism evidence="2 3">
    <name type="scientific">Lysobacter gummosus</name>
    <dbReference type="NCBI Taxonomy" id="262324"/>
    <lineage>
        <taxon>Bacteria</taxon>
        <taxon>Pseudomonadati</taxon>
        <taxon>Pseudomonadota</taxon>
        <taxon>Gammaproteobacteria</taxon>
        <taxon>Lysobacterales</taxon>
        <taxon>Lysobacteraceae</taxon>
        <taxon>Lysobacter</taxon>
    </lineage>
</organism>
<dbReference type="SMART" id="SM00120">
    <property type="entry name" value="HX"/>
    <property type="match status" value="4"/>
</dbReference>
<accession>A0ABY3XGN1</accession>
<evidence type="ECO:0000313" key="3">
    <source>
        <dbReference type="Proteomes" id="UP000829194"/>
    </source>
</evidence>
<feature type="chain" id="PRO_5046760898" evidence="1">
    <location>
        <begin position="28"/>
        <end position="679"/>
    </location>
</feature>
<dbReference type="InterPro" id="IPR017850">
    <property type="entry name" value="Alkaline_phosphatase_core_sf"/>
</dbReference>
<dbReference type="SUPFAM" id="SSF50923">
    <property type="entry name" value="Hemopexin-like domain"/>
    <property type="match status" value="1"/>
</dbReference>
<gene>
    <name evidence="2" type="ORF">MOV92_05855</name>
</gene>
<sequence length="679" mass="72730">MPRSRLHCSSIAASILLALACAAPAMAKTPKVLFIGTDGFRGDVYGTTPTPNLDALVADGYLGREGLTADTAISGTGWSSLFTGVERDKHGVYDNSFKGKNYAAWPDVLSRVEAVAPGKRTAAALSWSPLATEIPWKADTVYNAGSDANVLSKGLELLGEAAGPDVLLLDFNQPDEAGHAGAYFNRDASGYTAAIRGIDGYIGQLTAKLRARANYANEDWLIIVGTDHGGSIHHGHNTPEDRKALIAFSGESVPKLGLEPLRLAPRQVDVAPSILAHLGLAVPAGLDGRPMHKPAREAAPAFGVNLLANADAEYSQGRIDRAYDSDVPGWRKGNGGQVVNYAQYAWLPARPSGGGANLLIGRDTSRSNTLSQRVDLRGLNLSDGAATFKFNADLGASSGHRARVFLRFYDLRGLASFSAAGIGHVFRGSDYYRYDIAADRVASGYPQSIAANWPGLEKFAGGARDIDAAFEAGNGKVYFFKDAQYLRYDLAARRADPGYPAAIAGSWPGLEKFAGGARDIEATFFFSRSKLYFFKGDQYIRYNLDSDRADSYYPGYLSDATWPGSGYWPANWSGALNFANSKSYVFKPGEYLRYDRVLDRADAGYPAAISASSWPGLQALYTGSAFELAPAGGNGALQTYALQGRVPADAQWAEVEIRFEHGNATGDAFADKLGLTIER</sequence>
<proteinExistence type="predicted"/>
<dbReference type="Pfam" id="PF00045">
    <property type="entry name" value="Hemopexin"/>
    <property type="match status" value="2"/>
</dbReference>
<dbReference type="RefSeq" id="WP_083512338.1">
    <property type="nucleotide sequence ID" value="NZ_CP011131.1"/>
</dbReference>
<keyword evidence="1" id="KW-0732">Signal</keyword>
<dbReference type="EMBL" id="CP093547">
    <property type="protein sequence ID" value="UNP30777.1"/>
    <property type="molecule type" value="Genomic_DNA"/>
</dbReference>
<dbReference type="PANTHER" id="PTHR10151">
    <property type="entry name" value="ECTONUCLEOTIDE PYROPHOSPHATASE/PHOSPHODIESTERASE"/>
    <property type="match status" value="1"/>
</dbReference>
<dbReference type="PANTHER" id="PTHR10151:SF120">
    <property type="entry name" value="BIS(5'-ADENOSYL)-TRIPHOSPHATASE"/>
    <property type="match status" value="1"/>
</dbReference>
<evidence type="ECO:0000313" key="2">
    <source>
        <dbReference type="EMBL" id="UNP30777.1"/>
    </source>
</evidence>
<dbReference type="InterPro" id="IPR018487">
    <property type="entry name" value="Hemopexin-like_repeat"/>
</dbReference>
<dbReference type="Gene3D" id="2.110.10.10">
    <property type="entry name" value="Hemopexin-like domain"/>
    <property type="match status" value="2"/>
</dbReference>
<dbReference type="Gene3D" id="3.40.720.10">
    <property type="entry name" value="Alkaline Phosphatase, subunit A"/>
    <property type="match status" value="2"/>
</dbReference>
<dbReference type="InterPro" id="IPR002591">
    <property type="entry name" value="Phosphodiest/P_Trfase"/>
</dbReference>
<name>A0ABY3XGN1_9GAMM</name>
<feature type="signal peptide" evidence="1">
    <location>
        <begin position="1"/>
        <end position="27"/>
    </location>
</feature>
<dbReference type="SUPFAM" id="SSF53649">
    <property type="entry name" value="Alkaline phosphatase-like"/>
    <property type="match status" value="1"/>
</dbReference>
<dbReference type="InterPro" id="IPR036375">
    <property type="entry name" value="Hemopexin-like_dom_sf"/>
</dbReference>
<evidence type="ECO:0000256" key="1">
    <source>
        <dbReference type="SAM" id="SignalP"/>
    </source>
</evidence>
<dbReference type="PROSITE" id="PS51642">
    <property type="entry name" value="HEMOPEXIN_2"/>
    <property type="match status" value="3"/>
</dbReference>
<keyword evidence="3" id="KW-1185">Reference proteome</keyword>
<dbReference type="Proteomes" id="UP000829194">
    <property type="component" value="Chromosome"/>
</dbReference>
<reference evidence="2 3" key="1">
    <citation type="submission" date="2022-03" db="EMBL/GenBank/DDBJ databases">
        <title>Complete genome sequence of Lysobacter capsici VKM B-2533 and Lysobacter gummosus 10.1.1, promising sources of lytic agents.</title>
        <authorList>
            <person name="Tarlachkov S.V."/>
            <person name="Kudryakova I.V."/>
            <person name="Afoshin A.S."/>
            <person name="Leontyevskaya E.A."/>
            <person name="Leontyevskaya N.V."/>
        </authorList>
    </citation>
    <scope>NUCLEOTIDE SEQUENCE [LARGE SCALE GENOMIC DNA]</scope>
    <source>
        <strain evidence="2 3">10.1.1</strain>
    </source>
</reference>
<protein>
    <submittedName>
        <fullName evidence="2">Hemopexin repeat-containing protein</fullName>
    </submittedName>
</protein>